<evidence type="ECO:0000256" key="1">
    <source>
        <dbReference type="ARBA" id="ARBA00004926"/>
    </source>
</evidence>
<dbReference type="UniPathway" id="UPA00109">
    <property type="reaction ID" value="UER00181"/>
</dbReference>
<dbReference type="InterPro" id="IPR035476">
    <property type="entry name" value="SIS_PGI_1"/>
</dbReference>
<keyword evidence="3 8" id="KW-0312">Gluconeogenesis</keyword>
<dbReference type="PANTHER" id="PTHR11469">
    <property type="entry name" value="GLUCOSE-6-PHOSPHATE ISOMERASE"/>
    <property type="match status" value="1"/>
</dbReference>
<dbReference type="PaxDb" id="722438-MPNE_0282"/>
<evidence type="ECO:0000256" key="7">
    <source>
        <dbReference type="ARBA" id="ARBA00029321"/>
    </source>
</evidence>
<keyword evidence="4 8" id="KW-0963">Cytoplasm</keyword>
<dbReference type="KEGG" id="mpj:MPNE_0282"/>
<dbReference type="EC" id="5.3.1.9" evidence="8"/>
<dbReference type="PANTHER" id="PTHR11469:SF1">
    <property type="entry name" value="GLUCOSE-6-PHOSPHATE ISOMERASE"/>
    <property type="match status" value="1"/>
</dbReference>
<evidence type="ECO:0000256" key="10">
    <source>
        <dbReference type="SAM" id="Phobius"/>
    </source>
</evidence>
<dbReference type="PROSITE" id="PS51463">
    <property type="entry name" value="P_GLUCOSE_ISOMERASE_3"/>
    <property type="match status" value="1"/>
</dbReference>
<evidence type="ECO:0000256" key="5">
    <source>
        <dbReference type="ARBA" id="ARBA00023152"/>
    </source>
</evidence>
<dbReference type="HAMAP" id="MF_00473">
    <property type="entry name" value="G6P_isomerase"/>
    <property type="match status" value="1"/>
</dbReference>
<dbReference type="GO" id="GO:0097367">
    <property type="term" value="F:carbohydrate derivative binding"/>
    <property type="evidence" value="ECO:0007669"/>
    <property type="project" value="InterPro"/>
</dbReference>
<dbReference type="HOGENOM" id="CLU_037303_0_1_14"/>
<accession>A0A0H3DKR3</accession>
<evidence type="ECO:0000256" key="9">
    <source>
        <dbReference type="RuleBase" id="RU000612"/>
    </source>
</evidence>
<keyword evidence="5 8" id="KW-0324">Glycolysis</keyword>
<dbReference type="NCBIfam" id="NF010697">
    <property type="entry name" value="PRK14097.1"/>
    <property type="match status" value="1"/>
</dbReference>
<dbReference type="GeneID" id="66609104"/>
<dbReference type="InterPro" id="IPR035482">
    <property type="entry name" value="SIS_PGI_2"/>
</dbReference>
<dbReference type="GO" id="GO:0051156">
    <property type="term" value="P:glucose 6-phosphate metabolic process"/>
    <property type="evidence" value="ECO:0007669"/>
    <property type="project" value="TreeGrafter"/>
</dbReference>
<dbReference type="UniPathway" id="UPA00138"/>
<dbReference type="GO" id="GO:0006096">
    <property type="term" value="P:glycolytic process"/>
    <property type="evidence" value="ECO:0007669"/>
    <property type="project" value="UniProtKB-UniRule"/>
</dbReference>
<dbReference type="PROSITE" id="PS00765">
    <property type="entry name" value="P_GLUCOSE_ISOMERASE_1"/>
    <property type="match status" value="1"/>
</dbReference>
<evidence type="ECO:0000256" key="4">
    <source>
        <dbReference type="ARBA" id="ARBA00022490"/>
    </source>
</evidence>
<dbReference type="GO" id="GO:0004347">
    <property type="term" value="F:glucose-6-phosphate isomerase activity"/>
    <property type="evidence" value="ECO:0007669"/>
    <property type="project" value="UniProtKB-UniRule"/>
</dbReference>
<dbReference type="PRINTS" id="PR00662">
    <property type="entry name" value="G6PISOMERASE"/>
</dbReference>
<dbReference type="RefSeq" id="WP_014325418.1">
    <property type="nucleotide sequence ID" value="NZ_CP010546.1"/>
</dbReference>
<feature type="active site" description="Proton donor" evidence="8">
    <location>
        <position position="284"/>
    </location>
</feature>
<dbReference type="eggNOG" id="COG0166">
    <property type="taxonomic scope" value="Bacteria"/>
</dbReference>
<keyword evidence="10" id="KW-0472">Membrane</keyword>
<dbReference type="InterPro" id="IPR018189">
    <property type="entry name" value="Phosphoglucose_isomerase_CS"/>
</dbReference>
<dbReference type="SUPFAM" id="SSF53697">
    <property type="entry name" value="SIS domain"/>
    <property type="match status" value="1"/>
</dbReference>
<dbReference type="PATRIC" id="fig|722438.3.peg.275"/>
<keyword evidence="10" id="KW-1133">Transmembrane helix</keyword>
<comment type="caution">
    <text evidence="8">Lacks conserved residue(s) required for the propagation of feature annotation.</text>
</comment>
<comment type="subcellular location">
    <subcellularLocation>
        <location evidence="8">Cytoplasm</location>
    </subcellularLocation>
</comment>
<evidence type="ECO:0000256" key="2">
    <source>
        <dbReference type="ARBA" id="ARBA00006604"/>
    </source>
</evidence>
<comment type="similarity">
    <text evidence="2 8 9">Belongs to the GPI family.</text>
</comment>
<feature type="active site" evidence="8">
    <location>
        <position position="420"/>
    </location>
</feature>
<organism evidence="11 12">
    <name type="scientific">Mycoplasmoides pneumoniae (strain ATCC 15531 / DSM 23978 / CIP 103766 / NBRC 14401 / NCTC 10119 / FH)</name>
    <name type="common">Mycoplasma pneumoniae</name>
    <dbReference type="NCBI Taxonomy" id="722438"/>
    <lineage>
        <taxon>Bacteria</taxon>
        <taxon>Bacillati</taxon>
        <taxon>Mycoplasmatota</taxon>
        <taxon>Mycoplasmoidales</taxon>
        <taxon>Mycoplasmoidaceae</taxon>
        <taxon>Mycoplasmoides</taxon>
    </lineage>
</organism>
<dbReference type="EMBL" id="CP002077">
    <property type="protein sequence ID" value="ADK86829.1"/>
    <property type="molecule type" value="Genomic_DNA"/>
</dbReference>
<dbReference type="CDD" id="cd05016">
    <property type="entry name" value="SIS_PGI_2"/>
    <property type="match status" value="1"/>
</dbReference>
<dbReference type="GO" id="GO:0048029">
    <property type="term" value="F:monosaccharide binding"/>
    <property type="evidence" value="ECO:0007669"/>
    <property type="project" value="TreeGrafter"/>
</dbReference>
<comment type="function">
    <text evidence="8">Catalyzes the reversible isomerization of glucose-6-phosphate to fructose-6-phosphate.</text>
</comment>
<dbReference type="FunFam" id="3.40.50.10490:FF:000016">
    <property type="entry name" value="Glucose-6-phosphate isomerase"/>
    <property type="match status" value="1"/>
</dbReference>
<name>A0A0H3DKR3_MYCPB</name>
<protein>
    <recommendedName>
        <fullName evidence="8">Glucose-6-phosphate isomerase</fullName>
        <shortName evidence="8">GPI</shortName>
        <ecNumber evidence="8">5.3.1.9</ecNumber>
    </recommendedName>
    <alternativeName>
        <fullName evidence="8">Phosphoglucose isomerase</fullName>
        <shortName evidence="8">PGI</shortName>
    </alternativeName>
    <alternativeName>
        <fullName evidence="8">Phosphohexose isomerase</fullName>
        <shortName evidence="8">PHI</shortName>
    </alternativeName>
</protein>
<feature type="transmembrane region" description="Helical" evidence="10">
    <location>
        <begin position="386"/>
        <end position="406"/>
    </location>
</feature>
<dbReference type="PROSITE" id="PS00174">
    <property type="entry name" value="P_GLUCOSE_ISOMERASE_2"/>
    <property type="match status" value="1"/>
</dbReference>
<dbReference type="Gene3D" id="3.40.50.10490">
    <property type="entry name" value="Glucose-6-phosphate isomerase like protein, domain 1"/>
    <property type="match status" value="2"/>
</dbReference>
<gene>
    <name evidence="8 11" type="primary">pgi</name>
    <name evidence="11" type="ordered locus">MPNE_0282</name>
</gene>
<sequence>MESKWLTVDTKHLYGFDEAIFIQKYQKKVNQIHQQFLNQQLPDGHMNGWYSQPDQDHKGLLKQINTIAKQFNALKVTDIVYLGIGGSYTGIRAILDFLKPEQKANIKVHFVPDISAFNIAAVAKAIKGKSWALVVTSKSGRTLEPAVTFRYFRNLLHKQYKQKHALRTVVITDAVKGLLVGMSNQYGYAHLTIPSNIGGRFSTLSPAGLLLAKLCGHDPKQLLLGTLTAKQELANSDLNTNSAYYYAALRHWLYTTKKLKIEVTVAYHSAYEYLLLQHRQLFGESEGKGGKSLFPTFSLFTTDLHSMGQLYQEGEKNFFETVIQVQTQFHDLELPPSDFNNDDQLDYLLAKSMNEISNTALEAVVEAHFQSNVNIIKLTLKERTTFMFGYFYFWLSMATMMSGSLLGHNVFDQPGVEVYKQLMFAKLGRE</sequence>
<dbReference type="GO" id="GO:0005829">
    <property type="term" value="C:cytosol"/>
    <property type="evidence" value="ECO:0007669"/>
    <property type="project" value="TreeGrafter"/>
</dbReference>
<dbReference type="CDD" id="cd05015">
    <property type="entry name" value="SIS_PGI_1"/>
    <property type="match status" value="1"/>
</dbReference>
<evidence type="ECO:0000313" key="11">
    <source>
        <dbReference type="EMBL" id="ADK86829.1"/>
    </source>
</evidence>
<keyword evidence="10" id="KW-0812">Transmembrane</keyword>
<keyword evidence="6 8" id="KW-0413">Isomerase</keyword>
<evidence type="ECO:0000256" key="6">
    <source>
        <dbReference type="ARBA" id="ARBA00023235"/>
    </source>
</evidence>
<dbReference type="InterPro" id="IPR001672">
    <property type="entry name" value="G6P_Isomerase"/>
</dbReference>
<comment type="catalytic activity">
    <reaction evidence="7 8 9">
        <text>alpha-D-glucose 6-phosphate = beta-D-fructose 6-phosphate</text>
        <dbReference type="Rhea" id="RHEA:11816"/>
        <dbReference type="ChEBI" id="CHEBI:57634"/>
        <dbReference type="ChEBI" id="CHEBI:58225"/>
        <dbReference type="EC" id="5.3.1.9"/>
    </reaction>
</comment>
<dbReference type="Proteomes" id="UP000007756">
    <property type="component" value="Chromosome"/>
</dbReference>
<reference evidence="11 12" key="1">
    <citation type="journal article" date="2010" name="Appl. Environ. Microbiol.">
        <title>Targeted chromosomal knockouts in Mycoplasma pneumoniae.</title>
        <authorList>
            <person name="Krishnakumar R."/>
            <person name="Assad-Garcia N."/>
            <person name="Benders G.A."/>
            <person name="Phan Q."/>
            <person name="Montague M.G."/>
            <person name="Glass J.I."/>
        </authorList>
    </citation>
    <scope>NUCLEOTIDE SEQUENCE [LARGE SCALE GENOMIC DNA]</scope>
    <source>
        <strain evidence="12">ATCC 15531 / DSM 22911 / NBRC 14401 / NCTC 10119 / FH</strain>
    </source>
</reference>
<evidence type="ECO:0000256" key="3">
    <source>
        <dbReference type="ARBA" id="ARBA00022432"/>
    </source>
</evidence>
<dbReference type="Pfam" id="PF00342">
    <property type="entry name" value="PGI"/>
    <property type="match status" value="1"/>
</dbReference>
<comment type="pathway">
    <text evidence="1 8 9">Carbohydrate degradation; glycolysis; D-glyceraldehyde 3-phosphate and glycerone phosphate from D-glucose: step 2/4.</text>
</comment>
<dbReference type="GO" id="GO:0006094">
    <property type="term" value="P:gluconeogenesis"/>
    <property type="evidence" value="ECO:0007669"/>
    <property type="project" value="UniProtKB-UniRule"/>
</dbReference>
<evidence type="ECO:0000256" key="8">
    <source>
        <dbReference type="HAMAP-Rule" id="MF_00473"/>
    </source>
</evidence>
<dbReference type="InterPro" id="IPR046348">
    <property type="entry name" value="SIS_dom_sf"/>
</dbReference>
<proteinExistence type="inferred from homology"/>
<evidence type="ECO:0000313" key="12">
    <source>
        <dbReference type="Proteomes" id="UP000007756"/>
    </source>
</evidence>
<comment type="pathway">
    <text evidence="8">Carbohydrate biosynthesis; gluconeogenesis.</text>
</comment>
<dbReference type="STRING" id="722438.F539_01380"/>
<dbReference type="AlphaFoldDB" id="A0A0H3DKR3"/>